<dbReference type="InterPro" id="IPR008969">
    <property type="entry name" value="CarboxyPept-like_regulatory"/>
</dbReference>
<dbReference type="Pfam" id="PF00593">
    <property type="entry name" value="TonB_dep_Rec_b-barrel"/>
    <property type="match status" value="1"/>
</dbReference>
<keyword evidence="15" id="KW-1185">Reference proteome</keyword>
<dbReference type="OrthoDB" id="9768177at2"/>
<dbReference type="Proteomes" id="UP000244168">
    <property type="component" value="Unassembled WGS sequence"/>
</dbReference>
<dbReference type="NCBIfam" id="TIGR04057">
    <property type="entry name" value="SusC_RagA_signa"/>
    <property type="match status" value="1"/>
</dbReference>
<evidence type="ECO:0000256" key="4">
    <source>
        <dbReference type="ARBA" id="ARBA00022692"/>
    </source>
</evidence>
<dbReference type="InterPro" id="IPR039426">
    <property type="entry name" value="TonB-dep_rcpt-like"/>
</dbReference>
<dbReference type="Gene3D" id="2.170.130.10">
    <property type="entry name" value="TonB-dependent receptor, plug domain"/>
    <property type="match status" value="1"/>
</dbReference>
<dbReference type="InterPro" id="IPR023996">
    <property type="entry name" value="TonB-dep_OMP_SusC/RagA"/>
</dbReference>
<dbReference type="GO" id="GO:0009279">
    <property type="term" value="C:cell outer membrane"/>
    <property type="evidence" value="ECO:0007669"/>
    <property type="project" value="UniProtKB-SubCell"/>
</dbReference>
<evidence type="ECO:0000256" key="3">
    <source>
        <dbReference type="ARBA" id="ARBA00022452"/>
    </source>
</evidence>
<dbReference type="InterPro" id="IPR000531">
    <property type="entry name" value="Beta-barrel_TonB"/>
</dbReference>
<comment type="subcellular location">
    <subcellularLocation>
        <location evidence="1 8">Cell outer membrane</location>
        <topology evidence="1 8">Multi-pass membrane protein</topology>
    </subcellularLocation>
</comment>
<keyword evidence="6 8" id="KW-0472">Membrane</keyword>
<evidence type="ECO:0000256" key="7">
    <source>
        <dbReference type="ARBA" id="ARBA00023237"/>
    </source>
</evidence>
<accession>A0A2T5J6B6</accession>
<dbReference type="EMBL" id="QAOQ01000007">
    <property type="protein sequence ID" value="PTQ93986.1"/>
    <property type="molecule type" value="Genomic_DNA"/>
</dbReference>
<keyword evidence="4 8" id="KW-0812">Transmembrane</keyword>
<evidence type="ECO:0000256" key="8">
    <source>
        <dbReference type="PROSITE-ProRule" id="PRU01360"/>
    </source>
</evidence>
<dbReference type="InterPro" id="IPR012910">
    <property type="entry name" value="Plug_dom"/>
</dbReference>
<dbReference type="SUPFAM" id="SSF49464">
    <property type="entry name" value="Carboxypeptidase regulatory domain-like"/>
    <property type="match status" value="1"/>
</dbReference>
<evidence type="ECO:0000256" key="6">
    <source>
        <dbReference type="ARBA" id="ARBA00023136"/>
    </source>
</evidence>
<proteinExistence type="inferred from homology"/>
<dbReference type="Pfam" id="PF13715">
    <property type="entry name" value="CarbopepD_reg_2"/>
    <property type="match status" value="1"/>
</dbReference>
<reference evidence="14 15" key="1">
    <citation type="submission" date="2018-04" db="EMBL/GenBank/DDBJ databases">
        <title>Genomic Encyclopedia of Archaeal and Bacterial Type Strains, Phase II (KMG-II): from individual species to whole genera.</title>
        <authorList>
            <person name="Goeker M."/>
        </authorList>
    </citation>
    <scope>NUCLEOTIDE SEQUENCE [LARGE SCALE GENOMIC DNA]</scope>
    <source>
        <strain evidence="14 15">DSM 26809</strain>
    </source>
</reference>
<name>A0A2T5J6B6_9SPHI</name>
<evidence type="ECO:0000256" key="2">
    <source>
        <dbReference type="ARBA" id="ARBA00022448"/>
    </source>
</evidence>
<evidence type="ECO:0000256" key="9">
    <source>
        <dbReference type="RuleBase" id="RU003357"/>
    </source>
</evidence>
<keyword evidence="7 8" id="KW-0998">Cell outer membrane</keyword>
<feature type="domain" description="TonB-dependent receptor plug" evidence="13">
    <location>
        <begin position="112"/>
        <end position="219"/>
    </location>
</feature>
<dbReference type="NCBIfam" id="TIGR04056">
    <property type="entry name" value="OMP_RagA_SusC"/>
    <property type="match status" value="1"/>
</dbReference>
<feature type="signal peptide" evidence="11">
    <location>
        <begin position="1"/>
        <end position="19"/>
    </location>
</feature>
<feature type="domain" description="TonB-dependent receptor-like beta-barrel" evidence="12">
    <location>
        <begin position="400"/>
        <end position="857"/>
    </location>
</feature>
<dbReference type="Gene3D" id="2.40.170.20">
    <property type="entry name" value="TonB-dependent receptor, beta-barrel domain"/>
    <property type="match status" value="1"/>
</dbReference>
<dbReference type="Pfam" id="PF07715">
    <property type="entry name" value="Plug"/>
    <property type="match status" value="1"/>
</dbReference>
<evidence type="ECO:0000313" key="15">
    <source>
        <dbReference type="Proteomes" id="UP000244168"/>
    </source>
</evidence>
<evidence type="ECO:0000259" key="12">
    <source>
        <dbReference type="Pfam" id="PF00593"/>
    </source>
</evidence>
<keyword evidence="11" id="KW-0732">Signal</keyword>
<dbReference type="AlphaFoldDB" id="A0A2T5J6B6"/>
<feature type="chain" id="PRO_5015650181" evidence="11">
    <location>
        <begin position="20"/>
        <end position="1055"/>
    </location>
</feature>
<protein>
    <submittedName>
        <fullName evidence="14">TonB-linked SusC/RagA family outer membrane protein</fullName>
    </submittedName>
</protein>
<comment type="caution">
    <text evidence="14">The sequence shown here is derived from an EMBL/GenBank/DDBJ whole genome shotgun (WGS) entry which is preliminary data.</text>
</comment>
<feature type="region of interest" description="Disordered" evidence="10">
    <location>
        <begin position="33"/>
        <end position="54"/>
    </location>
</feature>
<comment type="similarity">
    <text evidence="8 9">Belongs to the TonB-dependent receptor family.</text>
</comment>
<keyword evidence="5 9" id="KW-0798">TonB box</keyword>
<keyword evidence="3 8" id="KW-1134">Transmembrane beta strand</keyword>
<organism evidence="14 15">
    <name type="scientific">Mucilaginibacter yixingensis</name>
    <dbReference type="NCBI Taxonomy" id="1295612"/>
    <lineage>
        <taxon>Bacteria</taxon>
        <taxon>Pseudomonadati</taxon>
        <taxon>Bacteroidota</taxon>
        <taxon>Sphingobacteriia</taxon>
        <taxon>Sphingobacteriales</taxon>
        <taxon>Sphingobacteriaceae</taxon>
        <taxon>Mucilaginibacter</taxon>
    </lineage>
</organism>
<gene>
    <name evidence="14" type="ORF">C8P68_10743</name>
</gene>
<evidence type="ECO:0000256" key="1">
    <source>
        <dbReference type="ARBA" id="ARBA00004571"/>
    </source>
</evidence>
<evidence type="ECO:0000259" key="13">
    <source>
        <dbReference type="Pfam" id="PF07715"/>
    </source>
</evidence>
<dbReference type="SUPFAM" id="SSF56935">
    <property type="entry name" value="Porins"/>
    <property type="match status" value="1"/>
</dbReference>
<dbReference type="PROSITE" id="PS52016">
    <property type="entry name" value="TONB_DEPENDENT_REC_3"/>
    <property type="match status" value="1"/>
</dbReference>
<dbReference type="InterPro" id="IPR036942">
    <property type="entry name" value="Beta-barrel_TonB_sf"/>
</dbReference>
<evidence type="ECO:0000256" key="5">
    <source>
        <dbReference type="ARBA" id="ARBA00023077"/>
    </source>
</evidence>
<dbReference type="InterPro" id="IPR023997">
    <property type="entry name" value="TonB-dep_OMP_SusC/RagA_CS"/>
</dbReference>
<dbReference type="FunFam" id="2.170.130.10:FF:000008">
    <property type="entry name" value="SusC/RagA family TonB-linked outer membrane protein"/>
    <property type="match status" value="1"/>
</dbReference>
<sequence>MKRILLLLGLSVFCQALYAQNIVVKGVVKSEQGEPLPGASVQEKGTKNGKVTDNNGNYQITVSPSATLVFSFIGTKAKEELVNGRKTINATLADLKNNLNEVVVVGYGTVKRKDVTGAISSIKGEDLAKMPVQDVASALEGRLAGVSVSAGDGTPGSQPSITIRGGGSITQSNEPLYVVDGIPQTDGLSFLDPTDIESIDVLKDASATSIYGARGANGVILVTTKKSATGKVTVGYDMYYGIKKVTKTLPMLNPYQYVLLEYERSLGDATKSANFLSSYGTFDQIQSLYGNQPGVNWQNELFGGTTHNQYHKFSISGGSKETNFTMFYSRNIDQGIMINSGSNKDVAKLQVSHSKDKLKATGIVNFSNQTIYGSGTQEGNTKFNQLQNILQYRPTLGLKGSDQSFINMDQDPNAPDGSIYLNPITTANSQYRNTNIKVLNLNGSLDYELLKNLTYRGLVGYRYIINEADLFNDSRSISALRSGGPNGSINQSQENGWNYSNTLTYSNNFNKDHHFDMLIGQEQVYTKVKTLGISSNMFPNVNLGLNDLSEGTLPGTPSSSLQDERLLSFFTRANYSYKDTYILSGSLRADGSSKFGANNKFGYFPSAAFAWRIINESFMKEQKAFSDLKLRLSYGSSGNNRINNFLSLSLLQAGNYPLNNNNVITASASTLANPDLKWETTTSKDIGLDLGLFNQRVQFTFDVYDNRTTNLLLNAAIPASSGFNTELINVGSTSNRGLEFAVNTVNIRSHGFQWNTAFNIAFNRNKVLALTNGESTRYVYSWSSGVAGGINSLGETDYLVQVGAPVGQMYGYRFNGLYRVSDFDYNAATQAYTLKAGIPYDPNNVPKPGYIRYADLNNDGKITAADRTVIGNAQPKFTGGLNNTFSYKGIDLSIFINWSVGGKVYDANRLYGTMTQNVYPNTFAYVADRWMTIDASGNRVTDPVQLAAMNQGKNYPAYNGAGTVLRLDDRFIEDGSFLRISNVSLGYTLPKAWINKLKLSRVRVYVTGNNLKVFSHYFGYDPEVSVYNSSRLTPGVDFGGYPRVRSFLAGLNVAF</sequence>
<keyword evidence="2 8" id="KW-0813">Transport</keyword>
<dbReference type="RefSeq" id="WP_107830295.1">
    <property type="nucleotide sequence ID" value="NZ_CP160205.1"/>
</dbReference>
<evidence type="ECO:0000256" key="10">
    <source>
        <dbReference type="SAM" id="MobiDB-lite"/>
    </source>
</evidence>
<evidence type="ECO:0000256" key="11">
    <source>
        <dbReference type="SAM" id="SignalP"/>
    </source>
</evidence>
<dbReference type="InterPro" id="IPR037066">
    <property type="entry name" value="Plug_dom_sf"/>
</dbReference>
<dbReference type="Gene3D" id="2.60.40.1120">
    <property type="entry name" value="Carboxypeptidase-like, regulatory domain"/>
    <property type="match status" value="1"/>
</dbReference>
<evidence type="ECO:0000313" key="14">
    <source>
        <dbReference type="EMBL" id="PTQ93986.1"/>
    </source>
</evidence>